<dbReference type="EMBL" id="CAEZUP010000011">
    <property type="protein sequence ID" value="CAB4601447.1"/>
    <property type="molecule type" value="Genomic_DNA"/>
</dbReference>
<evidence type="ECO:0000256" key="1">
    <source>
        <dbReference type="ARBA" id="ARBA00004651"/>
    </source>
</evidence>
<dbReference type="Pfam" id="PF09924">
    <property type="entry name" value="LPG_synthase_C"/>
    <property type="match status" value="1"/>
</dbReference>
<dbReference type="InterPro" id="IPR024320">
    <property type="entry name" value="LPG_synthase_C"/>
</dbReference>
<feature type="transmembrane region" description="Helical" evidence="7">
    <location>
        <begin position="73"/>
        <end position="92"/>
    </location>
</feature>
<feature type="compositionally biased region" description="Basic and acidic residues" evidence="6">
    <location>
        <begin position="567"/>
        <end position="598"/>
    </location>
</feature>
<gene>
    <name evidence="9" type="ORF">UFOPK1835_00436</name>
</gene>
<dbReference type="GO" id="GO:0005886">
    <property type="term" value="C:plasma membrane"/>
    <property type="evidence" value="ECO:0007669"/>
    <property type="project" value="UniProtKB-SubCell"/>
</dbReference>
<accession>A0A6J6GJP4</accession>
<feature type="transmembrane region" description="Helical" evidence="7">
    <location>
        <begin position="48"/>
        <end position="66"/>
    </location>
</feature>
<keyword evidence="2" id="KW-1003">Cell membrane</keyword>
<dbReference type="GO" id="GO:0016755">
    <property type="term" value="F:aminoacyltransferase activity"/>
    <property type="evidence" value="ECO:0007669"/>
    <property type="project" value="TreeGrafter"/>
</dbReference>
<comment type="subcellular location">
    <subcellularLocation>
        <location evidence="1">Cell membrane</location>
        <topology evidence="1">Multi-pass membrane protein</topology>
    </subcellularLocation>
</comment>
<protein>
    <submittedName>
        <fullName evidence="9">Unannotated protein</fullName>
    </submittedName>
</protein>
<keyword evidence="4 7" id="KW-1133">Transmembrane helix</keyword>
<evidence type="ECO:0000256" key="5">
    <source>
        <dbReference type="ARBA" id="ARBA00023136"/>
    </source>
</evidence>
<sequence>MQSAGRRSRLIGILTAVGGLMLVASTLPLVSTRVVSVTDVLTPFGVRVTSQVIALAAGLALLYLAGQLARKRHLAWVVALVLFATSAVVNLARVHHNIAAVYSIGMVVLLSLSRRQFRAPGDPPTLFEFLRFIPRYFVTVFGYGLLALYLERKSITPDPTLVGNLETIVLGLVGIDGPYEYQRSFFGWAFQASLLVLGLGGLGWSLVLLFRPIIAKPVEDRSAWDQAVEIVHLHSSDSLDYFALRDDKMFFFSSDGKAFIAYTYVGRHALVSGDPIGAPDSAKLVVDEFLEMCRDRAWGVAFLAVREHDRQLYLDRGLHTIYLGDEAIVRCRNFSLDGKKWKSIRQSSGRVERTYRFVWMAETDASPELIRELNAISLKWRGKTPERGFTMTLNQDIEGTNPEFRLCIALDENGTPGGFLRIVPIFGDEPGYTLDVMRRDPDTPNGMTEFLLTRTIMKLDELGLDRFSMNFAAWGRFFEDDIEYSVLQGLGKLTLNALSPFYQIKSLKEFNQRFHPEWVPRCIVYEDLRALPRVALLYSSAEGLLTLPFVGKYFLPKTVIDPGHPIPHAERSSIDIDDRDGGDIDTGTRRQPDSTEGV</sequence>
<evidence type="ECO:0000256" key="4">
    <source>
        <dbReference type="ARBA" id="ARBA00022989"/>
    </source>
</evidence>
<name>A0A6J6GJP4_9ZZZZ</name>
<dbReference type="PANTHER" id="PTHR34697:SF2">
    <property type="entry name" value="PHOSPHATIDYLGLYCEROL LYSYLTRANSFERASE"/>
    <property type="match status" value="1"/>
</dbReference>
<evidence type="ECO:0000256" key="6">
    <source>
        <dbReference type="SAM" id="MobiDB-lite"/>
    </source>
</evidence>
<feature type="domain" description="Phosphatidylglycerol lysyltransferase C-terminal" evidence="8">
    <location>
        <begin position="233"/>
        <end position="525"/>
    </location>
</feature>
<feature type="region of interest" description="Disordered" evidence="6">
    <location>
        <begin position="565"/>
        <end position="598"/>
    </location>
</feature>
<proteinExistence type="predicted"/>
<dbReference type="InterPro" id="IPR051211">
    <property type="entry name" value="PG_lysyltransferase"/>
</dbReference>
<evidence type="ECO:0000259" key="8">
    <source>
        <dbReference type="Pfam" id="PF09924"/>
    </source>
</evidence>
<evidence type="ECO:0000313" key="9">
    <source>
        <dbReference type="EMBL" id="CAB4601447.1"/>
    </source>
</evidence>
<evidence type="ECO:0000256" key="3">
    <source>
        <dbReference type="ARBA" id="ARBA00022692"/>
    </source>
</evidence>
<evidence type="ECO:0000256" key="2">
    <source>
        <dbReference type="ARBA" id="ARBA00022475"/>
    </source>
</evidence>
<dbReference type="AlphaFoldDB" id="A0A6J6GJP4"/>
<feature type="transmembrane region" description="Helical" evidence="7">
    <location>
        <begin position="188"/>
        <end position="210"/>
    </location>
</feature>
<evidence type="ECO:0000256" key="7">
    <source>
        <dbReference type="SAM" id="Phobius"/>
    </source>
</evidence>
<organism evidence="9">
    <name type="scientific">freshwater metagenome</name>
    <dbReference type="NCBI Taxonomy" id="449393"/>
    <lineage>
        <taxon>unclassified sequences</taxon>
        <taxon>metagenomes</taxon>
        <taxon>ecological metagenomes</taxon>
    </lineage>
</organism>
<feature type="transmembrane region" description="Helical" evidence="7">
    <location>
        <begin position="129"/>
        <end position="150"/>
    </location>
</feature>
<dbReference type="PANTHER" id="PTHR34697">
    <property type="entry name" value="PHOSPHATIDYLGLYCEROL LYSYLTRANSFERASE"/>
    <property type="match status" value="1"/>
</dbReference>
<dbReference type="GO" id="GO:0055091">
    <property type="term" value="P:phospholipid homeostasis"/>
    <property type="evidence" value="ECO:0007669"/>
    <property type="project" value="TreeGrafter"/>
</dbReference>
<reference evidence="9" key="1">
    <citation type="submission" date="2020-05" db="EMBL/GenBank/DDBJ databases">
        <authorList>
            <person name="Chiriac C."/>
            <person name="Salcher M."/>
            <person name="Ghai R."/>
            <person name="Kavagutti S V."/>
        </authorList>
    </citation>
    <scope>NUCLEOTIDE SEQUENCE</scope>
</reference>
<keyword evidence="5 7" id="KW-0472">Membrane</keyword>
<keyword evidence="3 7" id="KW-0812">Transmembrane</keyword>